<dbReference type="EMBL" id="JABBWK010000049">
    <property type="protein sequence ID" value="KAG1897089.1"/>
    <property type="molecule type" value="Genomic_DNA"/>
</dbReference>
<dbReference type="GeneID" id="64656741"/>
<accession>A0AAD4HIU5</accession>
<evidence type="ECO:0000313" key="2">
    <source>
        <dbReference type="EMBL" id="KAG1897089.1"/>
    </source>
</evidence>
<evidence type="ECO:0000313" key="3">
    <source>
        <dbReference type="Proteomes" id="UP001195769"/>
    </source>
</evidence>
<evidence type="ECO:0000256" key="1">
    <source>
        <dbReference type="SAM" id="MobiDB-lite"/>
    </source>
</evidence>
<protein>
    <submittedName>
        <fullName evidence="2">Uncharacterized protein</fullName>
    </submittedName>
</protein>
<dbReference type="Proteomes" id="UP001195769">
    <property type="component" value="Unassembled WGS sequence"/>
</dbReference>
<gene>
    <name evidence="2" type="ORF">F5891DRAFT_1050280</name>
</gene>
<dbReference type="AlphaFoldDB" id="A0AAD4HIU5"/>
<proteinExistence type="predicted"/>
<feature type="region of interest" description="Disordered" evidence="1">
    <location>
        <begin position="83"/>
        <end position="103"/>
    </location>
</feature>
<reference evidence="2" key="1">
    <citation type="journal article" date="2020" name="New Phytol.">
        <title>Comparative genomics reveals dynamic genome evolution in host specialist ectomycorrhizal fungi.</title>
        <authorList>
            <person name="Lofgren L.A."/>
            <person name="Nguyen N.H."/>
            <person name="Vilgalys R."/>
            <person name="Ruytinx J."/>
            <person name="Liao H.L."/>
            <person name="Branco S."/>
            <person name="Kuo A."/>
            <person name="LaButti K."/>
            <person name="Lipzen A."/>
            <person name="Andreopoulos W."/>
            <person name="Pangilinan J."/>
            <person name="Riley R."/>
            <person name="Hundley H."/>
            <person name="Na H."/>
            <person name="Barry K."/>
            <person name="Grigoriev I.V."/>
            <person name="Stajich J.E."/>
            <person name="Kennedy P.G."/>
        </authorList>
    </citation>
    <scope>NUCLEOTIDE SEQUENCE</scope>
    <source>
        <strain evidence="2">FC203</strain>
    </source>
</reference>
<feature type="non-terminal residue" evidence="2">
    <location>
        <position position="1"/>
    </location>
</feature>
<keyword evidence="3" id="KW-1185">Reference proteome</keyword>
<feature type="non-terminal residue" evidence="2">
    <location>
        <position position="103"/>
    </location>
</feature>
<organism evidence="2 3">
    <name type="scientific">Suillus fuscotomentosus</name>
    <dbReference type="NCBI Taxonomy" id="1912939"/>
    <lineage>
        <taxon>Eukaryota</taxon>
        <taxon>Fungi</taxon>
        <taxon>Dikarya</taxon>
        <taxon>Basidiomycota</taxon>
        <taxon>Agaricomycotina</taxon>
        <taxon>Agaricomycetes</taxon>
        <taxon>Agaricomycetidae</taxon>
        <taxon>Boletales</taxon>
        <taxon>Suillineae</taxon>
        <taxon>Suillaceae</taxon>
        <taxon>Suillus</taxon>
    </lineage>
</organism>
<name>A0AAD4HIU5_9AGAM</name>
<sequence>IFEDSEEAGPAGNQQWGLNAGQHHRRWNVYLGISAEWVSGRDYSESELEVKKTLPAPDNSDATCLKSADELSKECLPVKRRCHGAPQARRVQKGRKRNSSSRL</sequence>
<feature type="compositionally biased region" description="Basic residues" evidence="1">
    <location>
        <begin position="90"/>
        <end position="103"/>
    </location>
</feature>
<comment type="caution">
    <text evidence="2">The sequence shown here is derived from an EMBL/GenBank/DDBJ whole genome shotgun (WGS) entry which is preliminary data.</text>
</comment>
<dbReference type="RefSeq" id="XP_041222665.1">
    <property type="nucleotide sequence ID" value="XM_041362443.1"/>
</dbReference>